<dbReference type="InterPro" id="IPR036388">
    <property type="entry name" value="WH-like_DNA-bd_sf"/>
</dbReference>
<dbReference type="Proteomes" id="UP000229916">
    <property type="component" value="Unassembled WGS sequence"/>
</dbReference>
<organism evidence="9 10">
    <name type="scientific">candidate division WWE3 bacterium CG06_land_8_20_14_3_00_42_16</name>
    <dbReference type="NCBI Taxonomy" id="1975083"/>
    <lineage>
        <taxon>Bacteria</taxon>
        <taxon>Katanobacteria</taxon>
    </lineage>
</organism>
<evidence type="ECO:0000259" key="6">
    <source>
        <dbReference type="Pfam" id="PF02631"/>
    </source>
</evidence>
<evidence type="ECO:0000256" key="2">
    <source>
        <dbReference type="ARBA" id="ARBA00009695"/>
    </source>
</evidence>
<comment type="subcellular location">
    <subcellularLocation>
        <location evidence="1 5">Cytoplasm</location>
    </subcellularLocation>
</comment>
<evidence type="ECO:0000259" key="7">
    <source>
        <dbReference type="Pfam" id="PF21981"/>
    </source>
</evidence>
<evidence type="ECO:0000259" key="8">
    <source>
        <dbReference type="Pfam" id="PF21982"/>
    </source>
</evidence>
<comment type="similarity">
    <text evidence="2 5">Belongs to the RecX family.</text>
</comment>
<evidence type="ECO:0000313" key="10">
    <source>
        <dbReference type="Proteomes" id="UP000229916"/>
    </source>
</evidence>
<dbReference type="HAMAP" id="MF_01114">
    <property type="entry name" value="RecX"/>
    <property type="match status" value="1"/>
</dbReference>
<feature type="domain" description="RecX first three-helical" evidence="8">
    <location>
        <begin position="63"/>
        <end position="83"/>
    </location>
</feature>
<name>A0A2M7ANV8_UNCKA</name>
<dbReference type="InterPro" id="IPR053926">
    <property type="entry name" value="RecX_HTH_1st"/>
</dbReference>
<proteinExistence type="inferred from homology"/>
<evidence type="ECO:0000256" key="1">
    <source>
        <dbReference type="ARBA" id="ARBA00004496"/>
    </source>
</evidence>
<evidence type="ECO:0000256" key="4">
    <source>
        <dbReference type="ARBA" id="ARBA00022490"/>
    </source>
</evidence>
<dbReference type="Pfam" id="PF02631">
    <property type="entry name" value="RecX_HTH2"/>
    <property type="match status" value="1"/>
</dbReference>
<keyword evidence="4 5" id="KW-0963">Cytoplasm</keyword>
<dbReference type="EMBL" id="PEWD01000034">
    <property type="protein sequence ID" value="PIU69064.1"/>
    <property type="molecule type" value="Genomic_DNA"/>
</dbReference>
<dbReference type="GO" id="GO:0005737">
    <property type="term" value="C:cytoplasm"/>
    <property type="evidence" value="ECO:0007669"/>
    <property type="project" value="UniProtKB-SubCell"/>
</dbReference>
<dbReference type="Gene3D" id="1.10.10.10">
    <property type="entry name" value="Winged helix-like DNA-binding domain superfamily/Winged helix DNA-binding domain"/>
    <property type="match status" value="3"/>
</dbReference>
<accession>A0A2M7ANV8</accession>
<comment type="caution">
    <text evidence="9">The sequence shown here is derived from an EMBL/GenBank/DDBJ whole genome shotgun (WGS) entry which is preliminary data.</text>
</comment>
<evidence type="ECO:0000313" key="9">
    <source>
        <dbReference type="EMBL" id="PIU69064.1"/>
    </source>
</evidence>
<dbReference type="InterPro" id="IPR003783">
    <property type="entry name" value="Regulatory_RecX"/>
</dbReference>
<sequence>MPKITDIKKQKVRPRVNIYLDGKFGFSLNLEDYLKLGLKKDQEIDLNTIPHILNQDQQKKLFDSALNFLSFRPRSEKEIRDKLWAILKKSRISTSQESLSDKVHKLIDETVASLKKIGQVDDLQFTLWWIEQRQKFRPKGRMALANELSSKGIKKEIIDEAFSRGLGEDDLALASKLIDKKKTSFEKLADFERKKKVASYLARRGFSWEVINQVLTLIKEE</sequence>
<evidence type="ECO:0000256" key="3">
    <source>
        <dbReference type="ARBA" id="ARBA00018111"/>
    </source>
</evidence>
<dbReference type="GO" id="GO:0006282">
    <property type="term" value="P:regulation of DNA repair"/>
    <property type="evidence" value="ECO:0007669"/>
    <property type="project" value="UniProtKB-UniRule"/>
</dbReference>
<dbReference type="InterPro" id="IPR053925">
    <property type="entry name" value="RecX_HTH_3rd"/>
</dbReference>
<feature type="domain" description="RecX third three-helical" evidence="7">
    <location>
        <begin position="168"/>
        <end position="215"/>
    </location>
</feature>
<dbReference type="PANTHER" id="PTHR33602:SF1">
    <property type="entry name" value="REGULATORY PROTEIN RECX FAMILY PROTEIN"/>
    <property type="match status" value="1"/>
</dbReference>
<dbReference type="AlphaFoldDB" id="A0A2M7ANV8"/>
<protein>
    <recommendedName>
        <fullName evidence="3 5">Regulatory protein RecX</fullName>
    </recommendedName>
</protein>
<reference evidence="10" key="1">
    <citation type="submission" date="2017-09" db="EMBL/GenBank/DDBJ databases">
        <title>Depth-based differentiation of microbial function through sediment-hosted aquifers and enrichment of novel symbionts in the deep terrestrial subsurface.</title>
        <authorList>
            <person name="Probst A.J."/>
            <person name="Ladd B."/>
            <person name="Jarett J.K."/>
            <person name="Geller-Mcgrath D.E."/>
            <person name="Sieber C.M.K."/>
            <person name="Emerson J.B."/>
            <person name="Anantharaman K."/>
            <person name="Thomas B.C."/>
            <person name="Malmstrom R."/>
            <person name="Stieglmeier M."/>
            <person name="Klingl A."/>
            <person name="Woyke T."/>
            <person name="Ryan C.M."/>
            <person name="Banfield J.F."/>
        </authorList>
    </citation>
    <scope>NUCLEOTIDE SEQUENCE [LARGE SCALE GENOMIC DNA]</scope>
</reference>
<comment type="function">
    <text evidence="5">Modulates RecA activity.</text>
</comment>
<gene>
    <name evidence="5" type="primary">recX</name>
    <name evidence="9" type="ORF">COS81_01550</name>
</gene>
<evidence type="ECO:0000256" key="5">
    <source>
        <dbReference type="HAMAP-Rule" id="MF_01114"/>
    </source>
</evidence>
<dbReference type="Pfam" id="PF21982">
    <property type="entry name" value="RecX_HTH1"/>
    <property type="match status" value="1"/>
</dbReference>
<dbReference type="InterPro" id="IPR053924">
    <property type="entry name" value="RecX_HTH_2nd"/>
</dbReference>
<dbReference type="PANTHER" id="PTHR33602">
    <property type="entry name" value="REGULATORY PROTEIN RECX FAMILY PROTEIN"/>
    <property type="match status" value="1"/>
</dbReference>
<dbReference type="Pfam" id="PF21981">
    <property type="entry name" value="RecX_HTH3"/>
    <property type="match status" value="1"/>
</dbReference>
<feature type="domain" description="RecX second three-helical" evidence="6">
    <location>
        <begin position="121"/>
        <end position="161"/>
    </location>
</feature>